<evidence type="ECO:0000313" key="2">
    <source>
        <dbReference type="EMBL" id="MDY3513621.1"/>
    </source>
</evidence>
<protein>
    <recommendedName>
        <fullName evidence="4">DUF3592 domain-containing protein</fullName>
    </recommendedName>
</protein>
<proteinExistence type="predicted"/>
<feature type="signal peptide" evidence="1">
    <location>
        <begin position="1"/>
        <end position="22"/>
    </location>
</feature>
<keyword evidence="1" id="KW-0732">Signal</keyword>
<dbReference type="RefSeq" id="WP_154468831.1">
    <property type="nucleotide sequence ID" value="NZ_CP110126.1"/>
</dbReference>
<accession>A0AAP6HGZ4</accession>
<feature type="chain" id="PRO_5042897930" description="DUF3592 domain-containing protein" evidence="1">
    <location>
        <begin position="23"/>
        <end position="155"/>
    </location>
</feature>
<name>A0AAP6HGZ4_RIEAN</name>
<dbReference type="EMBL" id="JAQZHK010000012">
    <property type="protein sequence ID" value="MDY3513621.1"/>
    <property type="molecule type" value="Genomic_DNA"/>
</dbReference>
<reference evidence="2" key="1">
    <citation type="submission" date="2023-01" db="EMBL/GenBank/DDBJ databases">
        <title>Genome-based studies on antimicrobial resistance profiles of Riemerella anatipestifer in China, 1994 to 2021.</title>
        <authorList>
            <person name="Yang Z."/>
            <person name="Zhu D."/>
        </authorList>
    </citation>
    <scope>NUCLEOTIDE SEQUENCE</scope>
    <source>
        <strain evidence="2">RCAD1218</strain>
    </source>
</reference>
<comment type="caution">
    <text evidence="2">The sequence shown here is derived from an EMBL/GenBank/DDBJ whole genome shotgun (WGS) entry which is preliminary data.</text>
</comment>
<organism evidence="2 3">
    <name type="scientific">Riemerella anatipestifer</name>
    <name type="common">Moraxella anatipestifer</name>
    <dbReference type="NCBI Taxonomy" id="34085"/>
    <lineage>
        <taxon>Bacteria</taxon>
        <taxon>Pseudomonadati</taxon>
        <taxon>Bacteroidota</taxon>
        <taxon>Flavobacteriia</taxon>
        <taxon>Flavobacteriales</taxon>
        <taxon>Weeksellaceae</taxon>
        <taxon>Riemerella</taxon>
    </lineage>
</organism>
<evidence type="ECO:0008006" key="4">
    <source>
        <dbReference type="Google" id="ProtNLM"/>
    </source>
</evidence>
<dbReference type="AlphaFoldDB" id="A0AAP6HGZ4"/>
<sequence>MKNLFLGLCFAVMGLFSNQVQAAKVIPIGTTEKLEMVADLPNTEDYQDRPGEYVDLGIKYRYFYIAWMPVWITEEPTLVGLSSINKEIYYELTDQQIKDIIKENKLASAEELAKLSFFDRHWGKLVILGIIVLYLGYSMFFGSNEEEEEEKKEEN</sequence>
<evidence type="ECO:0000256" key="1">
    <source>
        <dbReference type="SAM" id="SignalP"/>
    </source>
</evidence>
<gene>
    <name evidence="2" type="ORF">PG303_10405</name>
</gene>
<dbReference type="Proteomes" id="UP001284033">
    <property type="component" value="Unassembled WGS sequence"/>
</dbReference>
<evidence type="ECO:0000313" key="3">
    <source>
        <dbReference type="Proteomes" id="UP001284033"/>
    </source>
</evidence>